<dbReference type="GO" id="GO:0020037">
    <property type="term" value="F:heme binding"/>
    <property type="evidence" value="ECO:0007669"/>
    <property type="project" value="InterPro"/>
</dbReference>
<dbReference type="InterPro" id="IPR001128">
    <property type="entry name" value="Cyt_P450"/>
</dbReference>
<gene>
    <name evidence="12" type="ORF">R3P38DRAFT_3312916</name>
</gene>
<evidence type="ECO:0000256" key="6">
    <source>
        <dbReference type="ARBA" id="ARBA00023002"/>
    </source>
</evidence>
<evidence type="ECO:0000256" key="5">
    <source>
        <dbReference type="ARBA" id="ARBA00022723"/>
    </source>
</evidence>
<proteinExistence type="inferred from homology"/>
<feature type="chain" id="PRO_5043463188" evidence="11">
    <location>
        <begin position="22"/>
        <end position="510"/>
    </location>
</feature>
<comment type="cofactor">
    <cofactor evidence="1 9">
        <name>heme</name>
        <dbReference type="ChEBI" id="CHEBI:30413"/>
    </cofactor>
</comment>
<dbReference type="GO" id="GO:0005506">
    <property type="term" value="F:iron ion binding"/>
    <property type="evidence" value="ECO:0007669"/>
    <property type="project" value="InterPro"/>
</dbReference>
<dbReference type="InterPro" id="IPR002401">
    <property type="entry name" value="Cyt_P450_E_grp-I"/>
</dbReference>
<dbReference type="CDD" id="cd11065">
    <property type="entry name" value="CYP64-like"/>
    <property type="match status" value="1"/>
</dbReference>
<evidence type="ECO:0000256" key="10">
    <source>
        <dbReference type="RuleBase" id="RU000461"/>
    </source>
</evidence>
<dbReference type="InterPro" id="IPR036396">
    <property type="entry name" value="Cyt_P450_sf"/>
</dbReference>
<evidence type="ECO:0000256" key="9">
    <source>
        <dbReference type="PIRSR" id="PIRSR602401-1"/>
    </source>
</evidence>
<sequence>MSPVALSLSIALTLMLVSVLSLRRPRSLSLPPGPPKLPLLGNMYNVPKYCPWEAYAQYSKELGSDIIHVGLPGASIVVLCSLQAARDLLDKRAAIYSDRRFLASQLPSYVICLELTPCHLQRRTHRRLFHKSLGGPAANRFRSQSLAHAQDLVRRLTEKPEAYAEHFDYVISASMISIAYGLDVAPTGDEYISTADAILDIFLEALTPGKFLVDAIPLLKHVPAWVPGAGFQHKAVQWKREIREWLDTPFQAAKQMMDEGSARPSFTMDNLREMEHSEVSYISEDDIKYVAGTIYSAGKDTTRLALRVFVRGILENRAAQRNAQQQIDKVLGCKPGHRLPTFEDEPDLPWVTACVKETLRWWPVLPLGLARCTSAEDVYEGHRIPAGSFVLPNVWAILHDETVYPDPESFKPERFLLPDGRLNLDVPDPDIAIFGFGRRICAGQQMGWNTVWIMVASMLAAFDITKARDESTGEVIEPSVGHTSEIMDAPVPFKCSIQRRFVNRPVLDEL</sequence>
<evidence type="ECO:0000256" key="2">
    <source>
        <dbReference type="ARBA" id="ARBA00005179"/>
    </source>
</evidence>
<reference evidence="12 13" key="1">
    <citation type="journal article" date="2024" name="J Genomics">
        <title>Draft genome sequencing and assembly of Favolaschia claudopus CIRM-BRFM 2984 isolated from oak limbs.</title>
        <authorList>
            <person name="Navarro D."/>
            <person name="Drula E."/>
            <person name="Chaduli D."/>
            <person name="Cazenave R."/>
            <person name="Ahrendt S."/>
            <person name="Wang J."/>
            <person name="Lipzen A."/>
            <person name="Daum C."/>
            <person name="Barry K."/>
            <person name="Grigoriev I.V."/>
            <person name="Favel A."/>
            <person name="Rosso M.N."/>
            <person name="Martin F."/>
        </authorList>
    </citation>
    <scope>NUCLEOTIDE SEQUENCE [LARGE SCALE GENOMIC DNA]</scope>
    <source>
        <strain evidence="12 13">CIRM-BRFM 2984</strain>
    </source>
</reference>
<dbReference type="PANTHER" id="PTHR46300:SF7">
    <property type="entry name" value="P450, PUTATIVE (EUROFUNG)-RELATED"/>
    <property type="match status" value="1"/>
</dbReference>
<comment type="caution">
    <text evidence="12">The sequence shown here is derived from an EMBL/GenBank/DDBJ whole genome shotgun (WGS) entry which is preliminary data.</text>
</comment>
<accession>A0AAW0C4D9</accession>
<keyword evidence="8 10" id="KW-0503">Monooxygenase</keyword>
<evidence type="ECO:0000256" key="8">
    <source>
        <dbReference type="ARBA" id="ARBA00023033"/>
    </source>
</evidence>
<dbReference type="PROSITE" id="PS00086">
    <property type="entry name" value="CYTOCHROME_P450"/>
    <property type="match status" value="1"/>
</dbReference>
<protein>
    <submittedName>
        <fullName evidence="12">Cytochrome P450</fullName>
    </submittedName>
</protein>
<keyword evidence="6 10" id="KW-0560">Oxidoreductase</keyword>
<dbReference type="PANTHER" id="PTHR46300">
    <property type="entry name" value="P450, PUTATIVE (EUROFUNG)-RELATED-RELATED"/>
    <property type="match status" value="1"/>
</dbReference>
<organism evidence="12 13">
    <name type="scientific">Favolaschia claudopus</name>
    <dbReference type="NCBI Taxonomy" id="2862362"/>
    <lineage>
        <taxon>Eukaryota</taxon>
        <taxon>Fungi</taxon>
        <taxon>Dikarya</taxon>
        <taxon>Basidiomycota</taxon>
        <taxon>Agaricomycotina</taxon>
        <taxon>Agaricomycetes</taxon>
        <taxon>Agaricomycetidae</taxon>
        <taxon>Agaricales</taxon>
        <taxon>Marasmiineae</taxon>
        <taxon>Mycenaceae</taxon>
        <taxon>Favolaschia</taxon>
    </lineage>
</organism>
<evidence type="ECO:0000256" key="7">
    <source>
        <dbReference type="ARBA" id="ARBA00023004"/>
    </source>
</evidence>
<dbReference type="Proteomes" id="UP001362999">
    <property type="component" value="Unassembled WGS sequence"/>
</dbReference>
<evidence type="ECO:0000313" key="12">
    <source>
        <dbReference type="EMBL" id="KAK7032791.1"/>
    </source>
</evidence>
<dbReference type="InterPro" id="IPR050364">
    <property type="entry name" value="Cytochrome_P450_fung"/>
</dbReference>
<evidence type="ECO:0000313" key="13">
    <source>
        <dbReference type="Proteomes" id="UP001362999"/>
    </source>
</evidence>
<evidence type="ECO:0000256" key="1">
    <source>
        <dbReference type="ARBA" id="ARBA00001971"/>
    </source>
</evidence>
<feature type="signal peptide" evidence="11">
    <location>
        <begin position="1"/>
        <end position="21"/>
    </location>
</feature>
<keyword evidence="13" id="KW-1185">Reference proteome</keyword>
<dbReference type="GO" id="GO:0016705">
    <property type="term" value="F:oxidoreductase activity, acting on paired donors, with incorporation or reduction of molecular oxygen"/>
    <property type="evidence" value="ECO:0007669"/>
    <property type="project" value="InterPro"/>
</dbReference>
<feature type="binding site" description="axial binding residue" evidence="9">
    <location>
        <position position="441"/>
    </location>
    <ligand>
        <name>heme</name>
        <dbReference type="ChEBI" id="CHEBI:30413"/>
    </ligand>
    <ligandPart>
        <name>Fe</name>
        <dbReference type="ChEBI" id="CHEBI:18248"/>
    </ligandPart>
</feature>
<keyword evidence="11" id="KW-0732">Signal</keyword>
<name>A0AAW0C4D9_9AGAR</name>
<keyword evidence="4 9" id="KW-0349">Heme</keyword>
<dbReference type="EMBL" id="JAWWNJ010000023">
    <property type="protein sequence ID" value="KAK7032791.1"/>
    <property type="molecule type" value="Genomic_DNA"/>
</dbReference>
<dbReference type="Pfam" id="PF00067">
    <property type="entry name" value="p450"/>
    <property type="match status" value="1"/>
</dbReference>
<keyword evidence="7 9" id="KW-0408">Iron</keyword>
<dbReference type="GO" id="GO:0004497">
    <property type="term" value="F:monooxygenase activity"/>
    <property type="evidence" value="ECO:0007669"/>
    <property type="project" value="UniProtKB-KW"/>
</dbReference>
<evidence type="ECO:0000256" key="3">
    <source>
        <dbReference type="ARBA" id="ARBA00010617"/>
    </source>
</evidence>
<dbReference type="Gene3D" id="1.10.630.10">
    <property type="entry name" value="Cytochrome P450"/>
    <property type="match status" value="1"/>
</dbReference>
<dbReference type="PRINTS" id="PR00463">
    <property type="entry name" value="EP450I"/>
</dbReference>
<evidence type="ECO:0000256" key="4">
    <source>
        <dbReference type="ARBA" id="ARBA00022617"/>
    </source>
</evidence>
<dbReference type="AlphaFoldDB" id="A0AAW0C4D9"/>
<keyword evidence="5 9" id="KW-0479">Metal-binding</keyword>
<comment type="similarity">
    <text evidence="3 10">Belongs to the cytochrome P450 family.</text>
</comment>
<comment type="pathway">
    <text evidence="2">Secondary metabolite biosynthesis.</text>
</comment>
<evidence type="ECO:0000256" key="11">
    <source>
        <dbReference type="SAM" id="SignalP"/>
    </source>
</evidence>
<dbReference type="InterPro" id="IPR017972">
    <property type="entry name" value="Cyt_P450_CS"/>
</dbReference>
<dbReference type="SUPFAM" id="SSF48264">
    <property type="entry name" value="Cytochrome P450"/>
    <property type="match status" value="1"/>
</dbReference>